<dbReference type="Gene3D" id="3.40.190.10">
    <property type="entry name" value="Periplasmic binding protein-like II"/>
    <property type="match status" value="2"/>
</dbReference>
<dbReference type="AlphaFoldDB" id="A0A1I4EFA8"/>
<evidence type="ECO:0000313" key="6">
    <source>
        <dbReference type="Proteomes" id="UP000199473"/>
    </source>
</evidence>
<dbReference type="PANTHER" id="PTHR43649">
    <property type="entry name" value="ARABINOSE-BINDING PROTEIN-RELATED"/>
    <property type="match status" value="1"/>
</dbReference>
<dbReference type="Proteomes" id="UP000199473">
    <property type="component" value="Unassembled WGS sequence"/>
</dbReference>
<dbReference type="SUPFAM" id="SSF53850">
    <property type="entry name" value="Periplasmic binding protein-like II"/>
    <property type="match status" value="1"/>
</dbReference>
<keyword evidence="6" id="KW-1185">Reference proteome</keyword>
<evidence type="ECO:0000256" key="3">
    <source>
        <dbReference type="ARBA" id="ARBA00022448"/>
    </source>
</evidence>
<organism evidence="5 6">
    <name type="scientific">Falsiroseomonas stagni DSM 19981</name>
    <dbReference type="NCBI Taxonomy" id="1123062"/>
    <lineage>
        <taxon>Bacteria</taxon>
        <taxon>Pseudomonadati</taxon>
        <taxon>Pseudomonadota</taxon>
        <taxon>Alphaproteobacteria</taxon>
        <taxon>Acetobacterales</taxon>
        <taxon>Roseomonadaceae</taxon>
        <taxon>Falsiroseomonas</taxon>
    </lineage>
</organism>
<dbReference type="GO" id="GO:0042597">
    <property type="term" value="C:periplasmic space"/>
    <property type="evidence" value="ECO:0007669"/>
    <property type="project" value="UniProtKB-SubCell"/>
</dbReference>
<dbReference type="Pfam" id="PF01547">
    <property type="entry name" value="SBP_bac_1"/>
    <property type="match status" value="1"/>
</dbReference>
<keyword evidence="5" id="KW-0762">Sugar transport</keyword>
<keyword evidence="3" id="KW-0813">Transport</keyword>
<dbReference type="InterPro" id="IPR006311">
    <property type="entry name" value="TAT_signal"/>
</dbReference>
<evidence type="ECO:0000256" key="2">
    <source>
        <dbReference type="ARBA" id="ARBA00008520"/>
    </source>
</evidence>
<comment type="similarity">
    <text evidence="2">Belongs to the bacterial solute-binding protein 1 family.</text>
</comment>
<dbReference type="OrthoDB" id="9804061at2"/>
<gene>
    <name evidence="5" type="ORF">SAMN02745775_11519</name>
</gene>
<dbReference type="EMBL" id="FOSQ01000015">
    <property type="protein sequence ID" value="SFL02871.1"/>
    <property type="molecule type" value="Genomic_DNA"/>
</dbReference>
<evidence type="ECO:0000256" key="1">
    <source>
        <dbReference type="ARBA" id="ARBA00004418"/>
    </source>
</evidence>
<keyword evidence="4" id="KW-0732">Signal</keyword>
<proteinExistence type="inferred from homology"/>
<evidence type="ECO:0000313" key="5">
    <source>
        <dbReference type="EMBL" id="SFL02871.1"/>
    </source>
</evidence>
<sequence>MTMITRRGALLGGAGMLAAPALVSQVDAQGAFNWRRFAGERIEVSLTANPRSQILIQNQREFEELTGIRVGSEAIPEQQHRQKFVIEFASGRPSFDVIGISLHVNKRQVGRARWTADLKPMIADASLTSPDFDFADFGAGAVAYSTQADGRMDTLPEFTDYFILYYNKEIFARAGVQVPTTYDEMYETARRLTDARAGQAGFVGRGVRNANVVLYTSFLLGTQQRDCTDANQRLLTDTPDAIAAGEFYKKIMRDCAPQGVAGFNWNEAQTSFSQGRAAMWLDGVGFAAPLEDPTRSRVAGKVGYAVVPRGAARHHCALFGTGLGISAGSNERKRGAAWLYLQWALNKRNQLRFLTAGAGAPARQSPYRDEEAIRTSRFGRDYFETLIASSRIAHPGLPEIVPVTEFRDTLGTALTNTIGGADVATELRRATEAFRPILEQSERAT</sequence>
<evidence type="ECO:0000256" key="4">
    <source>
        <dbReference type="ARBA" id="ARBA00022729"/>
    </source>
</evidence>
<accession>A0A1I4EFA8</accession>
<dbReference type="STRING" id="1123062.SAMN02745775_11519"/>
<dbReference type="RefSeq" id="WP_092962753.1">
    <property type="nucleotide sequence ID" value="NZ_FOSQ01000015.1"/>
</dbReference>
<protein>
    <submittedName>
        <fullName evidence="5">Multiple sugar transport system substrate-binding protein</fullName>
    </submittedName>
</protein>
<comment type="subcellular location">
    <subcellularLocation>
        <location evidence="1">Periplasm</location>
    </subcellularLocation>
</comment>
<reference evidence="5 6" key="1">
    <citation type="submission" date="2016-10" db="EMBL/GenBank/DDBJ databases">
        <authorList>
            <person name="de Groot N.N."/>
        </authorList>
    </citation>
    <scope>NUCLEOTIDE SEQUENCE [LARGE SCALE GENOMIC DNA]</scope>
    <source>
        <strain evidence="5 6">DSM 19981</strain>
    </source>
</reference>
<dbReference type="PANTHER" id="PTHR43649:SF34">
    <property type="entry name" value="ABC TRANSPORTER PERIPLASMIC-BINDING PROTEIN YCJN-RELATED"/>
    <property type="match status" value="1"/>
</dbReference>
<dbReference type="InterPro" id="IPR006059">
    <property type="entry name" value="SBP"/>
</dbReference>
<dbReference type="InterPro" id="IPR050490">
    <property type="entry name" value="Bact_solute-bd_prot1"/>
</dbReference>
<name>A0A1I4EFA8_9PROT</name>
<dbReference type="PROSITE" id="PS51318">
    <property type="entry name" value="TAT"/>
    <property type="match status" value="1"/>
</dbReference>